<proteinExistence type="predicted"/>
<dbReference type="RefSeq" id="WP_230272479.1">
    <property type="nucleotide sequence ID" value="NZ_JAJKFW010000014.1"/>
</dbReference>
<comment type="caution">
    <text evidence="1">The sequence shown here is derived from an EMBL/GenBank/DDBJ whole genome shotgun (WGS) entry which is preliminary data.</text>
</comment>
<dbReference type="EMBL" id="JAJKFW010000014">
    <property type="protein sequence ID" value="MCC9641943.1"/>
    <property type="molecule type" value="Genomic_DNA"/>
</dbReference>
<evidence type="ECO:0000313" key="1">
    <source>
        <dbReference type="EMBL" id="MCC9641943.1"/>
    </source>
</evidence>
<accession>A0ABS8NEH9</accession>
<gene>
    <name evidence="1" type="ORF">LOC71_06625</name>
</gene>
<keyword evidence="2" id="KW-1185">Reference proteome</keyword>
<dbReference type="CDD" id="cd00761">
    <property type="entry name" value="Glyco_tranf_GTA_type"/>
    <property type="match status" value="1"/>
</dbReference>
<sequence>MTFAVRDVPEIDVVILSRYESAINAAVVSALRSQVGVKLSVHRIVGAPRSTDSGRIATIVRARNKGVHCGNSALVMFLDDDVVLASDCIARLHHALLSRRDQAGVAADYLGESSSVSRSKHVAMGATLFWRSVLQQQPFRYEPGRCECLCKCEDVRRLGLRIDYVAGARAEHRKQNLPCQSHSRAVAGEEFKAKEEPPAKILVAFNRRDVARFRNGFLRTLRSCGNEEQVIAVGYGLYPSEITRLASEPNLRLISKPYNGQLPPVRRLSDFASVAAELPKQTPLAYWDAGDVLFQGKLSPLWALARSNPTKILAVREPSGYPENPAIRGWTQTISDGSMRRQVFERFATNPFLNSGFAAGSARAMRGYFEEAVRLRASSSLRGTTDWGDQTALNLFCHSDPERWAEVPQEWNYCVHDRVRGEVRISPDGIVFDRNGKVPTVVHGNARSLRQFAILR</sequence>
<dbReference type="Proteomes" id="UP001430306">
    <property type="component" value="Unassembled WGS sequence"/>
</dbReference>
<reference evidence="1" key="1">
    <citation type="submission" date="2021-11" db="EMBL/GenBank/DDBJ databases">
        <title>Genome sequence.</title>
        <authorList>
            <person name="Sun Q."/>
        </authorList>
    </citation>
    <scope>NUCLEOTIDE SEQUENCE</scope>
    <source>
        <strain evidence="1">JC740</strain>
    </source>
</reference>
<protein>
    <submittedName>
        <fullName evidence="1">Glycosyltransferase family 2 protein</fullName>
    </submittedName>
</protein>
<organism evidence="1 2">
    <name type="scientific">Rhodopirellula halodulae</name>
    <dbReference type="NCBI Taxonomy" id="2894198"/>
    <lineage>
        <taxon>Bacteria</taxon>
        <taxon>Pseudomonadati</taxon>
        <taxon>Planctomycetota</taxon>
        <taxon>Planctomycetia</taxon>
        <taxon>Pirellulales</taxon>
        <taxon>Pirellulaceae</taxon>
        <taxon>Rhodopirellula</taxon>
    </lineage>
</organism>
<name>A0ABS8NEH9_9BACT</name>
<dbReference type="InterPro" id="IPR029044">
    <property type="entry name" value="Nucleotide-diphossugar_trans"/>
</dbReference>
<dbReference type="SUPFAM" id="SSF53448">
    <property type="entry name" value="Nucleotide-diphospho-sugar transferases"/>
    <property type="match status" value="2"/>
</dbReference>
<evidence type="ECO:0000313" key="2">
    <source>
        <dbReference type="Proteomes" id="UP001430306"/>
    </source>
</evidence>
<dbReference type="Gene3D" id="3.90.550.10">
    <property type="entry name" value="Spore Coat Polysaccharide Biosynthesis Protein SpsA, Chain A"/>
    <property type="match status" value="2"/>
</dbReference>